<dbReference type="NCBIfam" id="NF005479">
    <property type="entry name" value="PRK07080.1"/>
    <property type="match status" value="1"/>
</dbReference>
<dbReference type="GO" id="GO:0004812">
    <property type="term" value="F:aminoacyl-tRNA ligase activity"/>
    <property type="evidence" value="ECO:0007669"/>
    <property type="project" value="UniProtKB-KW"/>
</dbReference>
<keyword evidence="2" id="KW-1185">Reference proteome</keyword>
<protein>
    <submittedName>
        <fullName evidence="1">Seryl-tRNA synthetase</fullName>
    </submittedName>
</protein>
<gene>
    <name evidence="1" type="ORF">Asru_0024_11</name>
</gene>
<evidence type="ECO:0000313" key="1">
    <source>
        <dbReference type="EMBL" id="GAN75928.1"/>
    </source>
</evidence>
<reference evidence="1 2" key="1">
    <citation type="submission" date="2012-11" db="EMBL/GenBank/DDBJ databases">
        <title>Whole genome sequence of Acidisphaera rubrifaciens HS-AP3.</title>
        <authorList>
            <person name="Azuma Y."/>
            <person name="Higashiura N."/>
            <person name="Hirakawa H."/>
            <person name="Matsushita K."/>
        </authorList>
    </citation>
    <scope>NUCLEOTIDE SEQUENCE [LARGE SCALE GENOMIC DNA]</scope>
    <source>
        <strain evidence="1 2">HS-AP3</strain>
    </source>
</reference>
<keyword evidence="1" id="KW-0030">Aminoacyl-tRNA synthetase</keyword>
<dbReference type="AlphaFoldDB" id="A0A0D6P405"/>
<name>A0A0D6P405_9PROT</name>
<dbReference type="InterPro" id="IPR045864">
    <property type="entry name" value="aa-tRNA-synth_II/BPL/LPL"/>
</dbReference>
<sequence>MLRADAVPAQTLRERLLHAGLLIETGVEGVYGHSAAFETVLAGCNAYAGRMGAADGAEVLRFPPLLNRTVAERNRYAAAFPQLGGHVFSFDGDDDDHQRYVGKLLRGEDCSCELTMTRSVLTPAACYPVYPALAARGPLPAGGCVIDVLGECFRHEPSAETARLQSFRMREYIYLGDAGRALAFRDLWMERSAGLLRDLDLPGELAVAHDPFFGRLGARLADAQVDRKLKMELVIPIGPDARPTACMSFNCHLDHFASIWDLTQADGTVAHTACVGFGLERLTLALFSRHGLAVAAWPAGLRGALGL</sequence>
<evidence type="ECO:0000313" key="2">
    <source>
        <dbReference type="Proteomes" id="UP000032680"/>
    </source>
</evidence>
<dbReference type="SUPFAM" id="SSF55681">
    <property type="entry name" value="Class II aaRS and biotin synthetases"/>
    <property type="match status" value="1"/>
</dbReference>
<keyword evidence="1" id="KW-0436">Ligase</keyword>
<dbReference type="Gene3D" id="3.30.930.10">
    <property type="entry name" value="Bira Bifunctional Protein, Domain 2"/>
    <property type="match status" value="1"/>
</dbReference>
<organism evidence="1 2">
    <name type="scientific">Acidisphaera rubrifaciens HS-AP3</name>
    <dbReference type="NCBI Taxonomy" id="1231350"/>
    <lineage>
        <taxon>Bacteria</taxon>
        <taxon>Pseudomonadati</taxon>
        <taxon>Pseudomonadota</taxon>
        <taxon>Alphaproteobacteria</taxon>
        <taxon>Acetobacterales</taxon>
        <taxon>Acetobacteraceae</taxon>
        <taxon>Acidisphaera</taxon>
    </lineage>
</organism>
<accession>A0A0D6P405</accession>
<dbReference type="EMBL" id="BANB01000024">
    <property type="protein sequence ID" value="GAN75928.1"/>
    <property type="molecule type" value="Genomic_DNA"/>
</dbReference>
<comment type="caution">
    <text evidence="1">The sequence shown here is derived from an EMBL/GenBank/DDBJ whole genome shotgun (WGS) entry which is preliminary data.</text>
</comment>
<dbReference type="OrthoDB" id="583154at2"/>
<proteinExistence type="predicted"/>
<dbReference type="Proteomes" id="UP000032680">
    <property type="component" value="Unassembled WGS sequence"/>
</dbReference>